<dbReference type="AlphaFoldDB" id="A0A6G0TVA7"/>
<comment type="catalytic activity">
    <reaction evidence="9">
        <text>9-hexadecanoyloxy-octadecanoate + H2O = 9-hydroxy-octadecanoate + hexadecanoate + H(+)</text>
        <dbReference type="Rhea" id="RHEA:52052"/>
        <dbReference type="ChEBI" id="CHEBI:7896"/>
        <dbReference type="ChEBI" id="CHEBI:15377"/>
        <dbReference type="ChEBI" id="CHEBI:15378"/>
        <dbReference type="ChEBI" id="CHEBI:83670"/>
        <dbReference type="ChEBI" id="CHEBI:136286"/>
    </reaction>
    <physiologicalReaction direction="left-to-right" evidence="9">
        <dbReference type="Rhea" id="RHEA:52053"/>
    </physiologicalReaction>
</comment>
<comment type="catalytic activity">
    <reaction evidence="10">
        <text>12-octadecanoyloxy-octadecanoate + H2O = 12-hydroxyoctadecanoate + octadecanoate + H(+)</text>
        <dbReference type="Rhea" id="RHEA:52080"/>
        <dbReference type="ChEBI" id="CHEBI:15377"/>
        <dbReference type="ChEBI" id="CHEBI:15378"/>
        <dbReference type="ChEBI" id="CHEBI:25629"/>
        <dbReference type="ChEBI" id="CHEBI:84201"/>
        <dbReference type="ChEBI" id="CHEBI:136330"/>
    </reaction>
    <physiologicalReaction direction="left-to-right" evidence="10">
        <dbReference type="Rhea" id="RHEA:52081"/>
    </physiologicalReaction>
</comment>
<dbReference type="EMBL" id="VYZN01000014">
    <property type="protein sequence ID" value="KAE9539678.1"/>
    <property type="molecule type" value="Genomic_DNA"/>
</dbReference>
<feature type="transmembrane region" description="Helical" evidence="17">
    <location>
        <begin position="95"/>
        <end position="116"/>
    </location>
</feature>
<dbReference type="OrthoDB" id="1898221at2759"/>
<feature type="transmembrane region" description="Helical" evidence="17">
    <location>
        <begin position="205"/>
        <end position="225"/>
    </location>
</feature>
<dbReference type="Proteomes" id="UP000475862">
    <property type="component" value="Unassembled WGS sequence"/>
</dbReference>
<evidence type="ECO:0000256" key="15">
    <source>
        <dbReference type="ARBA" id="ARBA00049322"/>
    </source>
</evidence>
<comment type="catalytic activity">
    <reaction evidence="14">
        <text>13-(9Z-octadecenoyloxy)-octadecanoate + H2O = 13-hydroxy-octadecanoate + (9Z)-octadecenoate + H(+)</text>
        <dbReference type="Rhea" id="RHEA:52064"/>
        <dbReference type="ChEBI" id="CHEBI:15377"/>
        <dbReference type="ChEBI" id="CHEBI:15378"/>
        <dbReference type="ChEBI" id="CHEBI:30823"/>
        <dbReference type="ChEBI" id="CHEBI:136303"/>
        <dbReference type="ChEBI" id="CHEBI:136304"/>
    </reaction>
    <physiologicalReaction direction="left-to-right" evidence="14">
        <dbReference type="Rhea" id="RHEA:52065"/>
    </physiologicalReaction>
</comment>
<keyword evidence="5 17" id="KW-1133">Transmembrane helix</keyword>
<dbReference type="PANTHER" id="PTHR10989:SF16">
    <property type="entry name" value="AT02829P-RELATED"/>
    <property type="match status" value="1"/>
</dbReference>
<sequence length="244" mass="28570">MTAAAKTSIMDAVNKGVHLSGAVLFTYSLYYYYTYVNIPARLNPLDEAFGGKFKYLTFCNMVIQTVFYLYAVFIDHIAVRTCSAVISESLERSKHNFFTMFAFPLSMFIAVSFWPMWFADKSLVMPLHYDLYFPSWLNHVTHAHIFIFAILEMITTYREYPSRITGLSVFITFKVCYLIWINFVFYKSGMWVYPILAKLNLPLRVMFFTGTFLYAPFTYLVGEYFNNTYWGIRPSNKSNTTKKE</sequence>
<evidence type="ECO:0000313" key="18">
    <source>
        <dbReference type="EMBL" id="KAE9539678.1"/>
    </source>
</evidence>
<accession>A0A6G0TVA7</accession>
<dbReference type="PANTHER" id="PTHR10989">
    <property type="entry name" value="ANDROGEN-INDUCED PROTEIN 1-RELATED"/>
    <property type="match status" value="1"/>
</dbReference>
<dbReference type="Pfam" id="PF04750">
    <property type="entry name" value="Far-17a_AIG1"/>
    <property type="match status" value="1"/>
</dbReference>
<evidence type="ECO:0000256" key="4">
    <source>
        <dbReference type="ARBA" id="ARBA00022692"/>
    </source>
</evidence>
<keyword evidence="19" id="KW-1185">Reference proteome</keyword>
<keyword evidence="4 17" id="KW-0812">Transmembrane</keyword>
<organism evidence="18 19">
    <name type="scientific">Aphis glycines</name>
    <name type="common">Soybean aphid</name>
    <dbReference type="NCBI Taxonomy" id="307491"/>
    <lineage>
        <taxon>Eukaryota</taxon>
        <taxon>Metazoa</taxon>
        <taxon>Ecdysozoa</taxon>
        <taxon>Arthropoda</taxon>
        <taxon>Hexapoda</taxon>
        <taxon>Insecta</taxon>
        <taxon>Pterygota</taxon>
        <taxon>Neoptera</taxon>
        <taxon>Paraneoptera</taxon>
        <taxon>Hemiptera</taxon>
        <taxon>Sternorrhyncha</taxon>
        <taxon>Aphidomorpha</taxon>
        <taxon>Aphidoidea</taxon>
        <taxon>Aphididae</taxon>
        <taxon>Aphidini</taxon>
        <taxon>Aphis</taxon>
        <taxon>Aphis</taxon>
    </lineage>
</organism>
<evidence type="ECO:0000256" key="13">
    <source>
        <dbReference type="ARBA" id="ARBA00049221"/>
    </source>
</evidence>
<protein>
    <recommendedName>
        <fullName evidence="20">Androgen-dependent TFPI-regulating protein</fullName>
    </recommendedName>
</protein>
<name>A0A6G0TVA7_APHGL</name>
<evidence type="ECO:0000256" key="1">
    <source>
        <dbReference type="ARBA" id="ARBA00000923"/>
    </source>
</evidence>
<comment type="catalytic activity">
    <reaction evidence="13">
        <text>9-octadecanoyloxy-octadecanoate + H2O = 9-hydroxy-octadecanoate + octadecanoate + H(+)</text>
        <dbReference type="Rhea" id="RHEA:52096"/>
        <dbReference type="ChEBI" id="CHEBI:15377"/>
        <dbReference type="ChEBI" id="CHEBI:15378"/>
        <dbReference type="ChEBI" id="CHEBI:25629"/>
        <dbReference type="ChEBI" id="CHEBI:136286"/>
        <dbReference type="ChEBI" id="CHEBI:136373"/>
    </reaction>
    <physiologicalReaction direction="left-to-right" evidence="13">
        <dbReference type="Rhea" id="RHEA:52097"/>
    </physiologicalReaction>
</comment>
<comment type="catalytic activity">
    <reaction evidence="16">
        <text>12-(9Z-hexadecenoyloxy)-octadecanoate + H2O = 12-hydroxyoctadecanoate + (9Z)-hexadecenoate + H(+)</text>
        <dbReference type="Rhea" id="RHEA:52072"/>
        <dbReference type="ChEBI" id="CHEBI:15377"/>
        <dbReference type="ChEBI" id="CHEBI:15378"/>
        <dbReference type="ChEBI" id="CHEBI:32372"/>
        <dbReference type="ChEBI" id="CHEBI:84201"/>
        <dbReference type="ChEBI" id="CHEBI:136312"/>
    </reaction>
    <physiologicalReaction direction="left-to-right" evidence="16">
        <dbReference type="Rhea" id="RHEA:52073"/>
    </physiologicalReaction>
</comment>
<keyword evidence="6 17" id="KW-0472">Membrane</keyword>
<dbReference type="InterPro" id="IPR006838">
    <property type="entry name" value="ADTRP_AIG1"/>
</dbReference>
<dbReference type="GO" id="GO:0012505">
    <property type="term" value="C:endomembrane system"/>
    <property type="evidence" value="ECO:0007669"/>
    <property type="project" value="UniProtKB-SubCell"/>
</dbReference>
<comment type="catalytic activity">
    <reaction evidence="12">
        <text>9-(9Z-octadecenoyloxy)-octadecanoate + H2O = 9-hydroxy-octadecanoate + (9Z)-octadecenoate + H(+)</text>
        <dbReference type="Rhea" id="RHEA:52048"/>
        <dbReference type="ChEBI" id="CHEBI:15377"/>
        <dbReference type="ChEBI" id="CHEBI:15378"/>
        <dbReference type="ChEBI" id="CHEBI:30823"/>
        <dbReference type="ChEBI" id="CHEBI:136282"/>
        <dbReference type="ChEBI" id="CHEBI:136286"/>
    </reaction>
    <physiologicalReaction direction="left-to-right" evidence="12">
        <dbReference type="Rhea" id="RHEA:52049"/>
    </physiologicalReaction>
</comment>
<evidence type="ECO:0000256" key="17">
    <source>
        <dbReference type="SAM" id="Phobius"/>
    </source>
</evidence>
<feature type="transmembrane region" description="Helical" evidence="17">
    <location>
        <begin position="136"/>
        <end position="154"/>
    </location>
</feature>
<dbReference type="GO" id="GO:0016020">
    <property type="term" value="C:membrane"/>
    <property type="evidence" value="ECO:0007669"/>
    <property type="project" value="InterPro"/>
</dbReference>
<feature type="transmembrane region" description="Helical" evidence="17">
    <location>
        <begin position="53"/>
        <end position="74"/>
    </location>
</feature>
<evidence type="ECO:0000256" key="3">
    <source>
        <dbReference type="ARBA" id="ARBA00009300"/>
    </source>
</evidence>
<evidence type="ECO:0000256" key="11">
    <source>
        <dbReference type="ARBA" id="ARBA00048701"/>
    </source>
</evidence>
<comment type="subcellular location">
    <subcellularLocation>
        <location evidence="2">Endomembrane system</location>
        <topology evidence="2">Multi-pass membrane protein</topology>
    </subcellularLocation>
</comment>
<evidence type="ECO:0000256" key="14">
    <source>
        <dbReference type="ARBA" id="ARBA00049296"/>
    </source>
</evidence>
<comment type="catalytic activity">
    <reaction evidence="11">
        <text>12-(9Z-octadecenoyloxy)-octadecanoate + H2O = 12-hydroxyoctadecanoate + (9Z)-octadecenoate + H(+)</text>
        <dbReference type="Rhea" id="RHEA:52060"/>
        <dbReference type="ChEBI" id="CHEBI:15377"/>
        <dbReference type="ChEBI" id="CHEBI:15378"/>
        <dbReference type="ChEBI" id="CHEBI:30823"/>
        <dbReference type="ChEBI" id="CHEBI:84201"/>
        <dbReference type="ChEBI" id="CHEBI:136302"/>
    </reaction>
    <physiologicalReaction direction="left-to-right" evidence="11">
        <dbReference type="Rhea" id="RHEA:52061"/>
    </physiologicalReaction>
</comment>
<evidence type="ECO:0000256" key="9">
    <source>
        <dbReference type="ARBA" id="ARBA00047863"/>
    </source>
</evidence>
<evidence type="ECO:0008006" key="20">
    <source>
        <dbReference type="Google" id="ProtNLM"/>
    </source>
</evidence>
<evidence type="ECO:0000313" key="19">
    <source>
        <dbReference type="Proteomes" id="UP000475862"/>
    </source>
</evidence>
<gene>
    <name evidence="18" type="ORF">AGLY_004930</name>
</gene>
<reference evidence="18 19" key="1">
    <citation type="submission" date="2019-08" db="EMBL/GenBank/DDBJ databases">
        <title>The genome of the soybean aphid Biotype 1, its phylome, world population structure and adaptation to the North American continent.</title>
        <authorList>
            <person name="Giordano R."/>
            <person name="Donthu R.K."/>
            <person name="Hernandez A.G."/>
            <person name="Wright C.L."/>
            <person name="Zimin A.V."/>
        </authorList>
    </citation>
    <scope>NUCLEOTIDE SEQUENCE [LARGE SCALE GENOMIC DNA]</scope>
    <source>
        <tissue evidence="18">Whole aphids</tissue>
    </source>
</reference>
<comment type="catalytic activity">
    <reaction evidence="1">
        <text>9-(9Z-hexadecenoyloxy)-octadecanoate + H2O = (9Z)-hexadecenoate + 9-hydroxy-octadecanoate + H(+)</text>
        <dbReference type="Rhea" id="RHEA:52068"/>
        <dbReference type="ChEBI" id="CHEBI:15377"/>
        <dbReference type="ChEBI" id="CHEBI:15378"/>
        <dbReference type="ChEBI" id="CHEBI:32372"/>
        <dbReference type="ChEBI" id="CHEBI:136286"/>
        <dbReference type="ChEBI" id="CHEBI:136309"/>
    </reaction>
    <physiologicalReaction direction="left-to-right" evidence="1">
        <dbReference type="Rhea" id="RHEA:52069"/>
    </physiologicalReaction>
</comment>
<comment type="catalytic activity">
    <reaction evidence="15">
        <text>13-(9Z-hexadecenoyloxy)-octadecanoate + H2O = 13-hydroxy-octadecanoate + (9Z)-hexadecenoate + H(+)</text>
        <dbReference type="Rhea" id="RHEA:52076"/>
        <dbReference type="ChEBI" id="CHEBI:15377"/>
        <dbReference type="ChEBI" id="CHEBI:15378"/>
        <dbReference type="ChEBI" id="CHEBI:32372"/>
        <dbReference type="ChEBI" id="CHEBI:136304"/>
        <dbReference type="ChEBI" id="CHEBI:136315"/>
    </reaction>
    <physiologicalReaction direction="left-to-right" evidence="15">
        <dbReference type="Rhea" id="RHEA:52077"/>
    </physiologicalReaction>
</comment>
<evidence type="ECO:0000256" key="5">
    <source>
        <dbReference type="ARBA" id="ARBA00022989"/>
    </source>
</evidence>
<evidence type="ECO:0000256" key="7">
    <source>
        <dbReference type="ARBA" id="ARBA00047368"/>
    </source>
</evidence>
<feature type="transmembrane region" description="Helical" evidence="17">
    <location>
        <begin position="12"/>
        <end position="33"/>
    </location>
</feature>
<comment type="catalytic activity">
    <reaction evidence="8">
        <text>13-octadecanoyloxy-octadecanoate + H2O = 13-hydroxy-octadecanoate + octadecanoate + H(+)</text>
        <dbReference type="Rhea" id="RHEA:52084"/>
        <dbReference type="ChEBI" id="CHEBI:15377"/>
        <dbReference type="ChEBI" id="CHEBI:15378"/>
        <dbReference type="ChEBI" id="CHEBI:25629"/>
        <dbReference type="ChEBI" id="CHEBI:136304"/>
        <dbReference type="ChEBI" id="CHEBI:136335"/>
    </reaction>
    <physiologicalReaction direction="left-to-right" evidence="8">
        <dbReference type="Rhea" id="RHEA:52085"/>
    </physiologicalReaction>
</comment>
<evidence type="ECO:0000256" key="12">
    <source>
        <dbReference type="ARBA" id="ARBA00048800"/>
    </source>
</evidence>
<evidence type="ECO:0000256" key="16">
    <source>
        <dbReference type="ARBA" id="ARBA00049428"/>
    </source>
</evidence>
<proteinExistence type="inferred from homology"/>
<feature type="transmembrane region" description="Helical" evidence="17">
    <location>
        <begin position="166"/>
        <end position="185"/>
    </location>
</feature>
<evidence type="ECO:0000256" key="6">
    <source>
        <dbReference type="ARBA" id="ARBA00023136"/>
    </source>
</evidence>
<comment type="similarity">
    <text evidence="3">Belongs to the AIG1 family.</text>
</comment>
<evidence type="ECO:0000256" key="2">
    <source>
        <dbReference type="ARBA" id="ARBA00004127"/>
    </source>
</evidence>
<comment type="catalytic activity">
    <reaction evidence="7">
        <text>12-hexadecanoyloxy-octadecanoate + H2O = 12-hydroxyoctadecanoate + hexadecanoate + H(+)</text>
        <dbReference type="Rhea" id="RHEA:52056"/>
        <dbReference type="ChEBI" id="CHEBI:7896"/>
        <dbReference type="ChEBI" id="CHEBI:15377"/>
        <dbReference type="ChEBI" id="CHEBI:15378"/>
        <dbReference type="ChEBI" id="CHEBI:83677"/>
        <dbReference type="ChEBI" id="CHEBI:84201"/>
    </reaction>
    <physiologicalReaction direction="left-to-right" evidence="7">
        <dbReference type="Rhea" id="RHEA:52057"/>
    </physiologicalReaction>
</comment>
<evidence type="ECO:0000256" key="10">
    <source>
        <dbReference type="ARBA" id="ARBA00048680"/>
    </source>
</evidence>
<comment type="caution">
    <text evidence="18">The sequence shown here is derived from an EMBL/GenBank/DDBJ whole genome shotgun (WGS) entry which is preliminary data.</text>
</comment>
<evidence type="ECO:0000256" key="8">
    <source>
        <dbReference type="ARBA" id="ARBA00047427"/>
    </source>
</evidence>